<comment type="caution">
    <text evidence="1">The sequence shown here is derived from an EMBL/GenBank/DDBJ whole genome shotgun (WGS) entry which is preliminary data.</text>
</comment>
<protein>
    <recommendedName>
        <fullName evidence="3">DUF1640 domain-containing protein</fullName>
    </recommendedName>
</protein>
<sequence length="45" mass="5024">MRKTVESSDPLIGSMANLQDKISHLENKAGELEKRISGSRLDIRV</sequence>
<evidence type="ECO:0000313" key="2">
    <source>
        <dbReference type="Proteomes" id="UP000018720"/>
    </source>
</evidence>
<reference evidence="1 2" key="1">
    <citation type="submission" date="2012-08" db="EMBL/GenBank/DDBJ databases">
        <authorList>
            <person name="Harkins D.M."/>
            <person name="Durkin A.S."/>
            <person name="Selengut J.D."/>
            <person name="Sanka R."/>
            <person name="DePew J."/>
            <person name="Purushe J."/>
            <person name="Matthias M.A."/>
            <person name="Vinetz J.M."/>
            <person name="Sutton G.G."/>
            <person name="Nelson W.C."/>
            <person name="Fouts D.E."/>
        </authorList>
    </citation>
    <scope>NUCLEOTIDE SEQUENCE [LARGE SCALE GENOMIC DNA]</scope>
    <source>
        <strain evidence="1 2">MMD4847</strain>
    </source>
</reference>
<keyword evidence="2" id="KW-1185">Reference proteome</keyword>
<dbReference type="EMBL" id="AHOM02000008">
    <property type="protein sequence ID" value="EJZ41930.1"/>
    <property type="molecule type" value="Genomic_DNA"/>
</dbReference>
<name>A0ABP2REJ5_9LEPT</name>
<evidence type="ECO:0008006" key="3">
    <source>
        <dbReference type="Google" id="ProtNLM"/>
    </source>
</evidence>
<evidence type="ECO:0000313" key="1">
    <source>
        <dbReference type="EMBL" id="EJZ41930.1"/>
    </source>
</evidence>
<dbReference type="Proteomes" id="UP000018720">
    <property type="component" value="Unassembled WGS sequence"/>
</dbReference>
<accession>A0ABP2REJ5</accession>
<proteinExistence type="predicted"/>
<organism evidence="1 2">
    <name type="scientific">Leptospira licerasiae str. MMD4847</name>
    <dbReference type="NCBI Taxonomy" id="1049971"/>
    <lineage>
        <taxon>Bacteria</taxon>
        <taxon>Pseudomonadati</taxon>
        <taxon>Spirochaetota</taxon>
        <taxon>Spirochaetia</taxon>
        <taxon>Leptospirales</taxon>
        <taxon>Leptospiraceae</taxon>
        <taxon>Leptospira</taxon>
    </lineage>
</organism>
<gene>
    <name evidence="1" type="ORF">LEP1GSC178_0453</name>
</gene>